<evidence type="ECO:0000256" key="6">
    <source>
        <dbReference type="ARBA" id="ARBA00022842"/>
    </source>
</evidence>
<organism evidence="10 11">
    <name type="scientific">Phyllobacterium leguminum</name>
    <dbReference type="NCBI Taxonomy" id="314237"/>
    <lineage>
        <taxon>Bacteria</taxon>
        <taxon>Pseudomonadati</taxon>
        <taxon>Pseudomonadota</taxon>
        <taxon>Alphaproteobacteria</taxon>
        <taxon>Hyphomicrobiales</taxon>
        <taxon>Phyllobacteriaceae</taxon>
        <taxon>Phyllobacterium</taxon>
    </lineage>
</organism>
<dbReference type="Gene3D" id="3.40.50.1010">
    <property type="entry name" value="5'-nuclease"/>
    <property type="match status" value="1"/>
</dbReference>
<feature type="domain" description="PIN" evidence="9">
    <location>
        <begin position="4"/>
        <end position="129"/>
    </location>
</feature>
<feature type="binding site" evidence="8">
    <location>
        <position position="109"/>
    </location>
    <ligand>
        <name>Mg(2+)</name>
        <dbReference type="ChEBI" id="CHEBI:18420"/>
    </ligand>
</feature>
<evidence type="ECO:0000256" key="5">
    <source>
        <dbReference type="ARBA" id="ARBA00022801"/>
    </source>
</evidence>
<dbReference type="SUPFAM" id="SSF88723">
    <property type="entry name" value="PIN domain-like"/>
    <property type="match status" value="1"/>
</dbReference>
<dbReference type="GO" id="GO:0090729">
    <property type="term" value="F:toxin activity"/>
    <property type="evidence" value="ECO:0007669"/>
    <property type="project" value="UniProtKB-KW"/>
</dbReference>
<dbReference type="PANTHER" id="PTHR33653:SF1">
    <property type="entry name" value="RIBONUCLEASE VAPC2"/>
    <property type="match status" value="1"/>
</dbReference>
<evidence type="ECO:0000256" key="7">
    <source>
        <dbReference type="ARBA" id="ARBA00038093"/>
    </source>
</evidence>
<keyword evidence="4 8" id="KW-0479">Metal-binding</keyword>
<name>A0A318T0S9_9HYPH</name>
<dbReference type="EC" id="3.1.-.-" evidence="8"/>
<sequence>MNGYLMDTNIISALMPGKPPLPPHTAEWMRAHESQMYIPSLAIHEIRRGISKLNRAGGHERAERFLAWLNGIIEIYRDKILVIDFTVALVAGEMEDKAIAEGRNPGLADVLIAATAKTHSLTLLTANIRHFHPLGVTCFNPSEDIS</sequence>
<feature type="binding site" evidence="8">
    <location>
        <position position="7"/>
    </location>
    <ligand>
        <name>Mg(2+)</name>
        <dbReference type="ChEBI" id="CHEBI:18420"/>
    </ligand>
</feature>
<dbReference type="InterPro" id="IPR002716">
    <property type="entry name" value="PIN_dom"/>
</dbReference>
<comment type="similarity">
    <text evidence="7 8">Belongs to the PINc/VapC protein family.</text>
</comment>
<reference evidence="10 11" key="1">
    <citation type="submission" date="2018-06" db="EMBL/GenBank/DDBJ databases">
        <title>Genomic Encyclopedia of Type Strains, Phase III (KMG-III): the genomes of soil and plant-associated and newly described type strains.</title>
        <authorList>
            <person name="Whitman W."/>
        </authorList>
    </citation>
    <scope>NUCLEOTIDE SEQUENCE [LARGE SCALE GENOMIC DNA]</scope>
    <source>
        <strain evidence="10 11">ORS 1419</strain>
    </source>
</reference>
<protein>
    <recommendedName>
        <fullName evidence="8">Ribonuclease VapC</fullName>
        <shortName evidence="8">RNase VapC</shortName>
        <ecNumber evidence="8">3.1.-.-</ecNumber>
    </recommendedName>
    <alternativeName>
        <fullName evidence="8">Toxin VapC</fullName>
    </alternativeName>
</protein>
<comment type="cofactor">
    <cofactor evidence="1 8">
        <name>Mg(2+)</name>
        <dbReference type="ChEBI" id="CHEBI:18420"/>
    </cofactor>
</comment>
<dbReference type="CDD" id="cd18746">
    <property type="entry name" value="PIN_VapC4-5_FitB-like"/>
    <property type="match status" value="1"/>
</dbReference>
<dbReference type="InterPro" id="IPR022907">
    <property type="entry name" value="VapC_family"/>
</dbReference>
<dbReference type="Pfam" id="PF01850">
    <property type="entry name" value="PIN"/>
    <property type="match status" value="1"/>
</dbReference>
<accession>A0A318T0S9</accession>
<evidence type="ECO:0000256" key="8">
    <source>
        <dbReference type="HAMAP-Rule" id="MF_00265"/>
    </source>
</evidence>
<keyword evidence="6 8" id="KW-0460">Magnesium</keyword>
<evidence type="ECO:0000259" key="9">
    <source>
        <dbReference type="Pfam" id="PF01850"/>
    </source>
</evidence>
<dbReference type="Proteomes" id="UP000247454">
    <property type="component" value="Unassembled WGS sequence"/>
</dbReference>
<keyword evidence="3 8" id="KW-0540">Nuclease</keyword>
<keyword evidence="5 8" id="KW-0378">Hydrolase</keyword>
<evidence type="ECO:0000256" key="2">
    <source>
        <dbReference type="ARBA" id="ARBA00022649"/>
    </source>
</evidence>
<dbReference type="AlphaFoldDB" id="A0A318T0S9"/>
<gene>
    <name evidence="8" type="primary">vapC</name>
    <name evidence="10" type="ORF">C7477_11587</name>
</gene>
<keyword evidence="8" id="KW-0800">Toxin</keyword>
<dbReference type="HAMAP" id="MF_00265">
    <property type="entry name" value="VapC_Nob1"/>
    <property type="match status" value="1"/>
</dbReference>
<dbReference type="InterPro" id="IPR029060">
    <property type="entry name" value="PIN-like_dom_sf"/>
</dbReference>
<proteinExistence type="inferred from homology"/>
<dbReference type="EMBL" id="QJTF01000015">
    <property type="protein sequence ID" value="PYE87231.1"/>
    <property type="molecule type" value="Genomic_DNA"/>
</dbReference>
<dbReference type="InterPro" id="IPR050556">
    <property type="entry name" value="Type_II_TA_system_RNase"/>
</dbReference>
<dbReference type="GO" id="GO:0000287">
    <property type="term" value="F:magnesium ion binding"/>
    <property type="evidence" value="ECO:0007669"/>
    <property type="project" value="UniProtKB-UniRule"/>
</dbReference>
<comment type="caution">
    <text evidence="10">The sequence shown here is derived from an EMBL/GenBank/DDBJ whole genome shotgun (WGS) entry which is preliminary data.</text>
</comment>
<evidence type="ECO:0000256" key="4">
    <source>
        <dbReference type="ARBA" id="ARBA00022723"/>
    </source>
</evidence>
<keyword evidence="2 8" id="KW-1277">Toxin-antitoxin system</keyword>
<evidence type="ECO:0000256" key="1">
    <source>
        <dbReference type="ARBA" id="ARBA00001946"/>
    </source>
</evidence>
<comment type="function">
    <text evidence="8">Toxic component of a toxin-antitoxin (TA) system. An RNase.</text>
</comment>
<evidence type="ECO:0000313" key="10">
    <source>
        <dbReference type="EMBL" id="PYE87231.1"/>
    </source>
</evidence>
<dbReference type="PANTHER" id="PTHR33653">
    <property type="entry name" value="RIBONUCLEASE VAPC2"/>
    <property type="match status" value="1"/>
</dbReference>
<keyword evidence="11" id="KW-1185">Reference proteome</keyword>
<evidence type="ECO:0000256" key="3">
    <source>
        <dbReference type="ARBA" id="ARBA00022722"/>
    </source>
</evidence>
<dbReference type="GO" id="GO:0004540">
    <property type="term" value="F:RNA nuclease activity"/>
    <property type="evidence" value="ECO:0007669"/>
    <property type="project" value="InterPro"/>
</dbReference>
<dbReference type="GO" id="GO:0016787">
    <property type="term" value="F:hydrolase activity"/>
    <property type="evidence" value="ECO:0007669"/>
    <property type="project" value="UniProtKB-KW"/>
</dbReference>
<evidence type="ECO:0000313" key="11">
    <source>
        <dbReference type="Proteomes" id="UP000247454"/>
    </source>
</evidence>